<name>A0A671KPB2_9TELE</name>
<evidence type="ECO:0000313" key="13">
    <source>
        <dbReference type="Ensembl" id="ENSSANP00000008791.1"/>
    </source>
</evidence>
<evidence type="ECO:0000259" key="11">
    <source>
        <dbReference type="Pfam" id="PF00413"/>
    </source>
</evidence>
<keyword evidence="6" id="KW-0482">Metalloprotease</keyword>
<feature type="binding site" description="in inhibited form" evidence="8">
    <location>
        <position position="93"/>
    </location>
    <ligand>
        <name>Zn(2+)</name>
        <dbReference type="ChEBI" id="CHEBI:29105"/>
        <label>2</label>
        <note>catalytic</note>
    </ligand>
</feature>
<accession>A0A671KPB2</accession>
<keyword evidence="1" id="KW-0645">Protease</keyword>
<evidence type="ECO:0000256" key="6">
    <source>
        <dbReference type="ARBA" id="ARBA00023049"/>
    </source>
</evidence>
<evidence type="ECO:0000256" key="1">
    <source>
        <dbReference type="ARBA" id="ARBA00022670"/>
    </source>
</evidence>
<dbReference type="InterPro" id="IPR002477">
    <property type="entry name" value="Peptidoglycan-bd-like"/>
</dbReference>
<dbReference type="InterPro" id="IPR024079">
    <property type="entry name" value="MetalloPept_cat_dom_sf"/>
</dbReference>
<comment type="cofactor">
    <cofactor evidence="8">
        <name>Ca(2+)</name>
        <dbReference type="ChEBI" id="CHEBI:29108"/>
    </cofactor>
    <text evidence="8">Can bind about 5 Ca(2+) ions per subunit.</text>
</comment>
<keyword evidence="2 8" id="KW-0479">Metal-binding</keyword>
<evidence type="ECO:0000256" key="7">
    <source>
        <dbReference type="ARBA" id="ARBA00023145"/>
    </source>
</evidence>
<dbReference type="PROSITE" id="PS00546">
    <property type="entry name" value="CYSTEINE_SWITCH"/>
    <property type="match status" value="1"/>
</dbReference>
<evidence type="ECO:0000256" key="4">
    <source>
        <dbReference type="ARBA" id="ARBA00022801"/>
    </source>
</evidence>
<reference evidence="13" key="1">
    <citation type="submission" date="2025-08" db="UniProtKB">
        <authorList>
            <consortium name="Ensembl"/>
        </authorList>
    </citation>
    <scope>IDENTIFICATION</scope>
</reference>
<reference evidence="13" key="2">
    <citation type="submission" date="2025-09" db="UniProtKB">
        <authorList>
            <consortium name="Ensembl"/>
        </authorList>
    </citation>
    <scope>IDENTIFICATION</scope>
</reference>
<dbReference type="Proteomes" id="UP000472260">
    <property type="component" value="Unassembled WGS sequence"/>
</dbReference>
<evidence type="ECO:0000256" key="8">
    <source>
        <dbReference type="PIRSR" id="PIRSR621190-2"/>
    </source>
</evidence>
<keyword evidence="3 10" id="KW-0732">Signal</keyword>
<dbReference type="PANTHER" id="PTHR10201">
    <property type="entry name" value="MATRIX METALLOPROTEINASE"/>
    <property type="match status" value="1"/>
</dbReference>
<feature type="domain" description="Peptidase M10 metallopeptidase" evidence="11">
    <location>
        <begin position="109"/>
        <end position="167"/>
    </location>
</feature>
<keyword evidence="8" id="KW-0106">Calcium</keyword>
<evidence type="ECO:0000313" key="14">
    <source>
        <dbReference type="Proteomes" id="UP000472260"/>
    </source>
</evidence>
<feature type="binding site" evidence="8">
    <location>
        <position position="125"/>
    </location>
    <ligand>
        <name>Ca(2+)</name>
        <dbReference type="ChEBI" id="CHEBI:29108"/>
        <label>1</label>
    </ligand>
</feature>
<dbReference type="InterPro" id="IPR001818">
    <property type="entry name" value="Pept_M10_metallopeptidase"/>
</dbReference>
<dbReference type="InterPro" id="IPR021190">
    <property type="entry name" value="Pept_M10A"/>
</dbReference>
<feature type="domain" description="Peptidoglycan binding-like" evidence="12">
    <location>
        <begin position="28"/>
        <end position="88"/>
    </location>
</feature>
<comment type="cofactor">
    <cofactor evidence="8">
        <name>Zn(2+)</name>
        <dbReference type="ChEBI" id="CHEBI:29105"/>
    </cofactor>
    <text evidence="8">Binds 2 Zn(2+) ions per subunit.</text>
</comment>
<evidence type="ECO:0000256" key="9">
    <source>
        <dbReference type="PIRSR" id="PIRSR621190-5"/>
    </source>
</evidence>
<dbReference type="GO" id="GO:0006508">
    <property type="term" value="P:proteolysis"/>
    <property type="evidence" value="ECO:0007669"/>
    <property type="project" value="UniProtKB-KW"/>
</dbReference>
<sequence>MGIHRQLCFLASLLLVIHAGPISQPSDKDIDIAEDYLRNFYNLEDSTYAAVFRPEANNDQLPEKLKEMQKFFGLRVTGKLNKETVAVMKKPRCGVPDVAAYSTFGDEPKWQTNELTYRIVNYTPDLSKAEVDESMEKALQVWAKVTPLKFTRINRGTADIMISFGTRGNIFSNISNSE</sequence>
<protein>
    <submittedName>
        <fullName evidence="13">Collagenase 3-like</fullName>
    </submittedName>
</protein>
<dbReference type="GO" id="GO:0008270">
    <property type="term" value="F:zinc ion binding"/>
    <property type="evidence" value="ECO:0007669"/>
    <property type="project" value="InterPro"/>
</dbReference>
<feature type="binding site" evidence="8">
    <location>
        <position position="159"/>
    </location>
    <ligand>
        <name>Ca(2+)</name>
        <dbReference type="ChEBI" id="CHEBI:29108"/>
        <label>2</label>
    </ligand>
</feature>
<dbReference type="GO" id="GO:0030574">
    <property type="term" value="P:collagen catabolic process"/>
    <property type="evidence" value="ECO:0007669"/>
    <property type="project" value="TreeGrafter"/>
</dbReference>
<feature type="chain" id="PRO_5025660097" evidence="10">
    <location>
        <begin position="20"/>
        <end position="178"/>
    </location>
</feature>
<dbReference type="GO" id="GO:0004222">
    <property type="term" value="F:metalloendopeptidase activity"/>
    <property type="evidence" value="ECO:0007669"/>
    <property type="project" value="InterPro"/>
</dbReference>
<dbReference type="InterPro" id="IPR021158">
    <property type="entry name" value="Pept_M10A_Zn_BS"/>
</dbReference>
<dbReference type="Ensembl" id="ENSSANT00000009422.1">
    <property type="protein sequence ID" value="ENSSANP00000008791.1"/>
    <property type="gene ID" value="ENSSANG00000004891.1"/>
</dbReference>
<gene>
    <name evidence="13" type="primary">LOC107653688</name>
</gene>
<keyword evidence="5 8" id="KW-0862">Zinc</keyword>
<dbReference type="PRINTS" id="PR00138">
    <property type="entry name" value="MATRIXIN"/>
</dbReference>
<dbReference type="InterPro" id="IPR036365">
    <property type="entry name" value="PGBD-like_sf"/>
</dbReference>
<evidence type="ECO:0000256" key="3">
    <source>
        <dbReference type="ARBA" id="ARBA00022729"/>
    </source>
</evidence>
<keyword evidence="7" id="KW-0865">Zymogen</keyword>
<dbReference type="AlphaFoldDB" id="A0A671KPB2"/>
<evidence type="ECO:0000259" key="12">
    <source>
        <dbReference type="Pfam" id="PF01471"/>
    </source>
</evidence>
<dbReference type="PANTHER" id="PTHR10201:SF151">
    <property type="entry name" value="INTERSTITIAL COLLAGENASE"/>
    <property type="match status" value="1"/>
</dbReference>
<dbReference type="Pfam" id="PF01471">
    <property type="entry name" value="PG_binding_1"/>
    <property type="match status" value="1"/>
</dbReference>
<evidence type="ECO:0000256" key="2">
    <source>
        <dbReference type="ARBA" id="ARBA00022723"/>
    </source>
</evidence>
<dbReference type="Gene3D" id="3.40.390.10">
    <property type="entry name" value="Collagenase (Catalytic Domain)"/>
    <property type="match status" value="1"/>
</dbReference>
<dbReference type="GO" id="GO:0031012">
    <property type="term" value="C:extracellular matrix"/>
    <property type="evidence" value="ECO:0007669"/>
    <property type="project" value="InterPro"/>
</dbReference>
<keyword evidence="14" id="KW-1185">Reference proteome</keyword>
<dbReference type="SUPFAM" id="SSF47090">
    <property type="entry name" value="PGBD-like"/>
    <property type="match status" value="1"/>
</dbReference>
<feature type="signal peptide" evidence="10">
    <location>
        <begin position="1"/>
        <end position="19"/>
    </location>
</feature>
<organism evidence="13 14">
    <name type="scientific">Sinocyclocheilus anshuiensis</name>
    <dbReference type="NCBI Taxonomy" id="1608454"/>
    <lineage>
        <taxon>Eukaryota</taxon>
        <taxon>Metazoa</taxon>
        <taxon>Chordata</taxon>
        <taxon>Craniata</taxon>
        <taxon>Vertebrata</taxon>
        <taxon>Euteleostomi</taxon>
        <taxon>Actinopterygii</taxon>
        <taxon>Neopterygii</taxon>
        <taxon>Teleostei</taxon>
        <taxon>Ostariophysi</taxon>
        <taxon>Cypriniformes</taxon>
        <taxon>Cyprinidae</taxon>
        <taxon>Cyprininae</taxon>
        <taxon>Sinocyclocheilus</taxon>
    </lineage>
</organism>
<proteinExistence type="predicted"/>
<evidence type="ECO:0000256" key="10">
    <source>
        <dbReference type="SAM" id="SignalP"/>
    </source>
</evidence>
<dbReference type="SUPFAM" id="SSF55486">
    <property type="entry name" value="Metalloproteases ('zincins'), catalytic domain"/>
    <property type="match status" value="1"/>
</dbReference>
<dbReference type="Pfam" id="PF00413">
    <property type="entry name" value="Peptidase_M10"/>
    <property type="match status" value="1"/>
</dbReference>
<evidence type="ECO:0000256" key="5">
    <source>
        <dbReference type="ARBA" id="ARBA00022833"/>
    </source>
</evidence>
<feature type="short sequence motif" description="Cysteine switch" evidence="9">
    <location>
        <begin position="91"/>
        <end position="98"/>
    </location>
</feature>
<keyword evidence="4" id="KW-0378">Hydrolase</keyword>
<dbReference type="GO" id="GO:0030198">
    <property type="term" value="P:extracellular matrix organization"/>
    <property type="evidence" value="ECO:0007669"/>
    <property type="project" value="TreeGrafter"/>
</dbReference>